<evidence type="ECO:0000313" key="2">
    <source>
        <dbReference type="Proteomes" id="UP000030832"/>
    </source>
</evidence>
<keyword evidence="2" id="KW-1185">Reference proteome</keyword>
<dbReference type="RefSeq" id="WP_034627733.1">
    <property type="nucleotide sequence ID" value="NZ_JRJU01000007.1"/>
</dbReference>
<evidence type="ECO:0000313" key="1">
    <source>
        <dbReference type="EMBL" id="KHF40720.1"/>
    </source>
</evidence>
<dbReference type="OrthoDB" id="9900642at2"/>
<name>A0A0B0IHE3_9BACI</name>
<comment type="caution">
    <text evidence="1">The sequence shown here is derived from an EMBL/GenBank/DDBJ whole genome shotgun (WGS) entry which is preliminary data.</text>
</comment>
<dbReference type="Proteomes" id="UP000030832">
    <property type="component" value="Unassembled WGS sequence"/>
</dbReference>
<gene>
    <name evidence="1" type="ORF">LQ50_08000</name>
</gene>
<dbReference type="AlphaFoldDB" id="A0A0B0IHE3"/>
<dbReference type="STRING" id="333138.LQ50_08000"/>
<sequence length="92" mass="10999">MCRRYLYLVTPVHLDNVEDVRLFVAESEEQCIEEVAKIESVNELFRNEYELIKGDYYQLALREIKNGEWMKLKIERLCEVELDGTEEFAVLH</sequence>
<organism evidence="1 2">
    <name type="scientific">Halalkalibacter okhensis</name>
    <dbReference type="NCBI Taxonomy" id="333138"/>
    <lineage>
        <taxon>Bacteria</taxon>
        <taxon>Bacillati</taxon>
        <taxon>Bacillota</taxon>
        <taxon>Bacilli</taxon>
        <taxon>Bacillales</taxon>
        <taxon>Bacillaceae</taxon>
        <taxon>Halalkalibacter</taxon>
    </lineage>
</organism>
<dbReference type="EMBL" id="JRJU01000007">
    <property type="protein sequence ID" value="KHF40720.1"/>
    <property type="molecule type" value="Genomic_DNA"/>
</dbReference>
<accession>A0A0B0IHE3</accession>
<protein>
    <submittedName>
        <fullName evidence="1">Uncharacterized protein</fullName>
    </submittedName>
</protein>
<proteinExistence type="predicted"/>
<reference evidence="1 2" key="1">
    <citation type="submission" date="2014-09" db="EMBL/GenBank/DDBJ databases">
        <title>Genome sequencing and annotation of Bacillus Okhensis strain Kh10-101T.</title>
        <authorList>
            <person name="Prakash J.S."/>
        </authorList>
    </citation>
    <scope>NUCLEOTIDE SEQUENCE [LARGE SCALE GENOMIC DNA]</scope>
    <source>
        <strain evidence="2">Kh10-101T</strain>
    </source>
</reference>